<reference evidence="4" key="1">
    <citation type="journal article" date="2010" name="PLoS Negl. Trop. Dis.">
        <title>The genome sequence of Trypanosoma brucei gambiense, causative agent of chronic human african trypanosomiasis.</title>
        <authorList>
            <person name="Jackson A.P."/>
            <person name="Sanders M."/>
            <person name="Berry A."/>
            <person name="McQuillan J."/>
            <person name="Aslett M.A."/>
            <person name="Quail M.A."/>
            <person name="Chukualim B."/>
            <person name="Capewell P."/>
            <person name="MacLeod A."/>
            <person name="Melville S.E."/>
            <person name="Gibson W."/>
            <person name="Barry J.D."/>
            <person name="Berriman M."/>
            <person name="Hertz-Fowler C."/>
        </authorList>
    </citation>
    <scope>NUCLEOTIDE SEQUENCE [LARGE SCALE GENOMIC DNA]</scope>
    <source>
        <strain evidence="4">MHOM/CI/86/DAL972</strain>
    </source>
</reference>
<feature type="coiled-coil region" evidence="1">
    <location>
        <begin position="142"/>
        <end position="194"/>
    </location>
</feature>
<name>D0A8R1_TRYB9</name>
<dbReference type="KEGG" id="tbg:TbgDal_XI11810"/>
<evidence type="ECO:0000313" key="4">
    <source>
        <dbReference type="Proteomes" id="UP000002316"/>
    </source>
</evidence>
<dbReference type="OrthoDB" id="248410at2759"/>
<dbReference type="RefSeq" id="XP_011780326.1">
    <property type="nucleotide sequence ID" value="XM_011782024.1"/>
</dbReference>
<protein>
    <submittedName>
        <fullName evidence="3">Uncharacterized protein</fullName>
    </submittedName>
</protein>
<feature type="region of interest" description="Disordered" evidence="2">
    <location>
        <begin position="1"/>
        <end position="21"/>
    </location>
</feature>
<organism evidence="3 4">
    <name type="scientific">Trypanosoma brucei gambiense (strain MHOM/CI/86/DAL972)</name>
    <dbReference type="NCBI Taxonomy" id="679716"/>
    <lineage>
        <taxon>Eukaryota</taxon>
        <taxon>Discoba</taxon>
        <taxon>Euglenozoa</taxon>
        <taxon>Kinetoplastea</taxon>
        <taxon>Metakinetoplastina</taxon>
        <taxon>Trypanosomatida</taxon>
        <taxon>Trypanosomatidae</taxon>
        <taxon>Trypanosoma</taxon>
    </lineage>
</organism>
<dbReference type="AlphaFoldDB" id="D0A8R1"/>
<evidence type="ECO:0000256" key="2">
    <source>
        <dbReference type="SAM" id="MobiDB-lite"/>
    </source>
</evidence>
<feature type="coiled-coil region" evidence="1">
    <location>
        <begin position="219"/>
        <end position="274"/>
    </location>
</feature>
<feature type="compositionally biased region" description="Basic and acidic residues" evidence="2">
    <location>
        <begin position="11"/>
        <end position="21"/>
    </location>
</feature>
<accession>D0A8R1</accession>
<gene>
    <name evidence="3" type="ORF">TbgDal_XI11810</name>
</gene>
<sequence length="855" mass="99498">MRVKRKNAAAEGEKAEAARQAELRRYEEEQERLYKLELAAREALEEEWTRAMEAHRQREMELQRAITERELRRGFEEREKKLTDELHGKEVEVLELRAKLCGLQQGLTTIQQERESVMRRLSMVSNELELAQIKYVECDSLVEKTTNEYSEKLREVERARDSLMEDYQQLRAENERQKRAYEDLENQFNEAKSTYLAKVDERLETVEPQSADAETALLLKVLNEEVEKHRETARLLQAELERKGRDEEKSSVLVTLLNSQLENTRDEVKRLHEVSKGRLHQLESVQSLLDSEREKAKTLYRDLDVAHAEATVERRQFNLEIGVHKAQVEELTKALQRAQDELADTKNEFEVYKNKSMEREQGDLQVNIALKAEVEQAKKDFTKVNEDLRTVTEEAYTTKAVLRAEVDSLKVRLQRLQENAERSERESFETIAVLRASEERLLEEKNFSAKNHEEMTRSLRDEIRSVCNERDVFRAEVEKITAEKVEVERDLYQRLLRMTANHDRLHEEVERLTGTYSSREKEFIENAIFTNAEKETLRAKVEELTATLEKRKEEHANHVQQITTDLTDLRDRLEREISKQQLLLKAEKERAEGAEEEVSSLKRQVSGYVAEVGLLNRKREEIEGTMKAEIRDLRMELGAAKRTIERFECTLGDFTYKSIREANDRLLREVEHQREKIATLNDTISSMKVESTIMETYKEKMLSEQNEKYSIHIQHLERLRQMINPLFFELRSIVEKHGLVGPLRRDLDAYDEHVRRSRIVFSQPTASSLHVQEEKNATKSSPAVANSVAAGAACKEPIGTDMLVGRGCDTLPAVAHQTAVEYEKPERIALVPHKPATTQQAVAEHGYHYVLPRIS</sequence>
<dbReference type="EMBL" id="FN554974">
    <property type="protein sequence ID" value="CBH18062.1"/>
    <property type="molecule type" value="Genomic_DNA"/>
</dbReference>
<feature type="coiled-coil region" evidence="1">
    <location>
        <begin position="534"/>
        <end position="683"/>
    </location>
</feature>
<dbReference type="Proteomes" id="UP000002316">
    <property type="component" value="Chromosome 11"/>
</dbReference>
<evidence type="ECO:0000313" key="3">
    <source>
        <dbReference type="EMBL" id="CBH18062.1"/>
    </source>
</evidence>
<keyword evidence="1" id="KW-0175">Coiled coil</keyword>
<evidence type="ECO:0000256" key="1">
    <source>
        <dbReference type="SAM" id="Coils"/>
    </source>
</evidence>
<dbReference type="VEuPathDB" id="TriTrypDB:Tbg972.11.11810"/>
<dbReference type="GeneID" id="23866334"/>
<feature type="coiled-coil region" evidence="1">
    <location>
        <begin position="321"/>
        <end position="426"/>
    </location>
</feature>
<proteinExistence type="predicted"/>